<evidence type="ECO:0000259" key="7">
    <source>
        <dbReference type="Pfam" id="PF25954"/>
    </source>
</evidence>
<dbReference type="SUPFAM" id="SSF111369">
    <property type="entry name" value="HlyD-like secretion proteins"/>
    <property type="match status" value="1"/>
</dbReference>
<evidence type="ECO:0000259" key="8">
    <source>
        <dbReference type="Pfam" id="PF25967"/>
    </source>
</evidence>
<dbReference type="PANTHER" id="PTHR30469:SF11">
    <property type="entry name" value="BLL4320 PROTEIN"/>
    <property type="match status" value="1"/>
</dbReference>
<reference evidence="9 10" key="1">
    <citation type="submission" date="2020-06" db="EMBL/GenBank/DDBJ databases">
        <authorList>
            <person name="Cao W.R."/>
        </authorList>
    </citation>
    <scope>NUCLEOTIDE SEQUENCE [LARGE SCALE GENOMIC DNA]</scope>
    <source>
        <strain evidence="9 10">B1Z28</strain>
    </source>
</reference>
<evidence type="ECO:0000313" key="9">
    <source>
        <dbReference type="EMBL" id="NVO56730.1"/>
    </source>
</evidence>
<dbReference type="NCBIfam" id="TIGR01730">
    <property type="entry name" value="RND_mfp"/>
    <property type="match status" value="1"/>
</dbReference>
<feature type="domain" description="Multidrug resistance protein MdtA-like barrel-sandwich hybrid" evidence="6">
    <location>
        <begin position="67"/>
        <end position="187"/>
    </location>
</feature>
<comment type="subcellular location">
    <subcellularLocation>
        <location evidence="1">Cell envelope</location>
    </subcellularLocation>
</comment>
<dbReference type="Gene3D" id="2.40.420.20">
    <property type="match status" value="1"/>
</dbReference>
<evidence type="ECO:0000256" key="3">
    <source>
        <dbReference type="ARBA" id="ARBA00022448"/>
    </source>
</evidence>
<organism evidence="9 10">
    <name type="scientific">Ruegeria haliotis</name>
    <dbReference type="NCBI Taxonomy" id="2747601"/>
    <lineage>
        <taxon>Bacteria</taxon>
        <taxon>Pseudomonadati</taxon>
        <taxon>Pseudomonadota</taxon>
        <taxon>Alphaproteobacteria</taxon>
        <taxon>Rhodobacterales</taxon>
        <taxon>Roseobacteraceae</taxon>
        <taxon>Ruegeria</taxon>
    </lineage>
</organism>
<dbReference type="InterPro" id="IPR058627">
    <property type="entry name" value="MdtA-like_C"/>
</dbReference>
<keyword evidence="5" id="KW-0812">Transmembrane</keyword>
<dbReference type="InterPro" id="IPR058792">
    <property type="entry name" value="Beta-barrel_RND_2"/>
</dbReference>
<feature type="domain" description="CusB-like beta-barrel" evidence="7">
    <location>
        <begin position="200"/>
        <end position="269"/>
    </location>
</feature>
<dbReference type="Pfam" id="PF25917">
    <property type="entry name" value="BSH_RND"/>
    <property type="match status" value="1"/>
</dbReference>
<keyword evidence="10" id="KW-1185">Reference proteome</keyword>
<gene>
    <name evidence="9" type="ORF">HW561_13135</name>
</gene>
<dbReference type="PANTHER" id="PTHR30469">
    <property type="entry name" value="MULTIDRUG RESISTANCE PROTEIN MDTA"/>
    <property type="match status" value="1"/>
</dbReference>
<evidence type="ECO:0000313" key="10">
    <source>
        <dbReference type="Proteomes" id="UP000630805"/>
    </source>
</evidence>
<evidence type="ECO:0000259" key="6">
    <source>
        <dbReference type="Pfam" id="PF25917"/>
    </source>
</evidence>
<protein>
    <submittedName>
        <fullName evidence="9">Efflux RND transporter periplasmic adaptor subunit</fullName>
    </submittedName>
</protein>
<evidence type="ECO:0000256" key="2">
    <source>
        <dbReference type="ARBA" id="ARBA00009477"/>
    </source>
</evidence>
<dbReference type="Pfam" id="PF25967">
    <property type="entry name" value="RND-MFP_C"/>
    <property type="match status" value="1"/>
</dbReference>
<dbReference type="Gene3D" id="1.10.287.470">
    <property type="entry name" value="Helix hairpin bin"/>
    <property type="match status" value="1"/>
</dbReference>
<sequence length="360" mass="38817">MAYQQAVLFRSTLLTGMMVVAVLFCASVALGQGKDSGQGPVVTTQQISTQPMVQRFTAIGTVRAVQTAELRPDAEGRIVDVFVSSGQDVAQGQRLLKLDSGQEELAVEQAKVRLEAAEIAYNRYEVLNQRGAVAATTHETAEIEFKTATIALQEADLALKRRFVIAPFNGRLGMIDLHPGAHVTSTTDIVQLNDSSDLLVDFAMPEEAVTSVSVGDEIAVISGLETRRARIETFAPYVDPESRTFDVRARLETADGSLLPGMSLKILIETPGDSHPVIPEAAVFWGSEGAYVWQVNAGKAQRLPITVLRRRDGQVWIDADLAKGAFVVTEGVHKVREGDPITLSQPPRSDNEPLGVAADG</sequence>
<dbReference type="Gene3D" id="2.40.50.100">
    <property type="match status" value="1"/>
</dbReference>
<proteinExistence type="inferred from homology"/>
<feature type="region of interest" description="Disordered" evidence="4">
    <location>
        <begin position="338"/>
        <end position="360"/>
    </location>
</feature>
<feature type="domain" description="Multidrug resistance protein MdtA-like C-terminal permuted SH3" evidence="8">
    <location>
        <begin position="277"/>
        <end position="333"/>
    </location>
</feature>
<name>A0ABX2PRD8_9RHOB</name>
<keyword evidence="5" id="KW-1133">Transmembrane helix</keyword>
<keyword evidence="3" id="KW-0813">Transport</keyword>
<dbReference type="InterPro" id="IPR006143">
    <property type="entry name" value="RND_pump_MFP"/>
</dbReference>
<dbReference type="Gene3D" id="2.40.30.170">
    <property type="match status" value="1"/>
</dbReference>
<dbReference type="EMBL" id="JABXWT010000006">
    <property type="protein sequence ID" value="NVO56730.1"/>
    <property type="molecule type" value="Genomic_DNA"/>
</dbReference>
<dbReference type="Pfam" id="PF25954">
    <property type="entry name" value="Beta-barrel_RND_2"/>
    <property type="match status" value="1"/>
</dbReference>
<keyword evidence="5" id="KW-0472">Membrane</keyword>
<dbReference type="RefSeq" id="WP_176865451.1">
    <property type="nucleotide sequence ID" value="NZ_JABXWT010000006.1"/>
</dbReference>
<evidence type="ECO:0000256" key="4">
    <source>
        <dbReference type="SAM" id="MobiDB-lite"/>
    </source>
</evidence>
<dbReference type="InterPro" id="IPR058625">
    <property type="entry name" value="MdtA-like_BSH"/>
</dbReference>
<dbReference type="Proteomes" id="UP000630805">
    <property type="component" value="Unassembled WGS sequence"/>
</dbReference>
<evidence type="ECO:0000256" key="5">
    <source>
        <dbReference type="SAM" id="Phobius"/>
    </source>
</evidence>
<comment type="caution">
    <text evidence="9">The sequence shown here is derived from an EMBL/GenBank/DDBJ whole genome shotgun (WGS) entry which is preliminary data.</text>
</comment>
<comment type="similarity">
    <text evidence="2">Belongs to the membrane fusion protein (MFP) (TC 8.A.1) family.</text>
</comment>
<feature type="transmembrane region" description="Helical" evidence="5">
    <location>
        <begin position="7"/>
        <end position="30"/>
    </location>
</feature>
<accession>A0ABX2PRD8</accession>
<evidence type="ECO:0000256" key="1">
    <source>
        <dbReference type="ARBA" id="ARBA00004196"/>
    </source>
</evidence>